<dbReference type="STRING" id="1005944.SAMN05192576_3203"/>
<organism evidence="1 2">
    <name type="scientific">Nocardioides szechwanensis</name>
    <dbReference type="NCBI Taxonomy" id="1005944"/>
    <lineage>
        <taxon>Bacteria</taxon>
        <taxon>Bacillati</taxon>
        <taxon>Actinomycetota</taxon>
        <taxon>Actinomycetes</taxon>
        <taxon>Propionibacteriales</taxon>
        <taxon>Nocardioidaceae</taxon>
        <taxon>Nocardioides</taxon>
    </lineage>
</organism>
<evidence type="ECO:0000313" key="2">
    <source>
        <dbReference type="Proteomes" id="UP000199004"/>
    </source>
</evidence>
<keyword evidence="2" id="KW-1185">Reference proteome</keyword>
<dbReference type="AlphaFoldDB" id="A0A1H0FZC7"/>
<sequence>MDNDKLEAVQAVVDRVTSWQDGATEGTVEEELRKGATEVGVDLSDEDVTSLAEAIESRHGAVQASEVLS</sequence>
<dbReference type="Proteomes" id="UP000199004">
    <property type="component" value="Unassembled WGS sequence"/>
</dbReference>
<gene>
    <name evidence="1" type="ORF">SAMN05192576_3203</name>
</gene>
<proteinExistence type="predicted"/>
<dbReference type="OrthoDB" id="3789095at2"/>
<name>A0A1H0FZC7_9ACTN</name>
<protein>
    <submittedName>
        <fullName evidence="1">Uncharacterized protein</fullName>
    </submittedName>
</protein>
<dbReference type="RefSeq" id="WP_091025800.1">
    <property type="nucleotide sequence ID" value="NZ_BKAE01000017.1"/>
</dbReference>
<accession>A0A1H0FZC7</accession>
<evidence type="ECO:0000313" key="1">
    <source>
        <dbReference type="EMBL" id="SDO00006.1"/>
    </source>
</evidence>
<dbReference type="EMBL" id="FNIC01000005">
    <property type="protein sequence ID" value="SDO00006.1"/>
    <property type="molecule type" value="Genomic_DNA"/>
</dbReference>
<reference evidence="1 2" key="1">
    <citation type="submission" date="2016-10" db="EMBL/GenBank/DDBJ databases">
        <authorList>
            <person name="de Groot N.N."/>
        </authorList>
    </citation>
    <scope>NUCLEOTIDE SEQUENCE [LARGE SCALE GENOMIC DNA]</scope>
    <source>
        <strain evidence="1 2">CGMCC 1.11147</strain>
    </source>
</reference>